<dbReference type="EMBL" id="LFZO01000021">
    <property type="protein sequence ID" value="KXT17343.1"/>
    <property type="molecule type" value="Genomic_DNA"/>
</dbReference>
<accession>A0A139IRF5</accession>
<name>A0A139IRF5_9PEZI</name>
<feature type="region of interest" description="Disordered" evidence="1">
    <location>
        <begin position="1"/>
        <end position="120"/>
    </location>
</feature>
<gene>
    <name evidence="2" type="ORF">AC579_3847</name>
</gene>
<feature type="compositionally biased region" description="Low complexity" evidence="1">
    <location>
        <begin position="61"/>
        <end position="72"/>
    </location>
</feature>
<feature type="compositionally biased region" description="Polar residues" evidence="1">
    <location>
        <begin position="1"/>
        <end position="13"/>
    </location>
</feature>
<dbReference type="OrthoDB" id="3648377at2759"/>
<evidence type="ECO:0000313" key="3">
    <source>
        <dbReference type="Proteomes" id="UP000073492"/>
    </source>
</evidence>
<feature type="compositionally biased region" description="Polar residues" evidence="1">
    <location>
        <begin position="108"/>
        <end position="120"/>
    </location>
</feature>
<feature type="compositionally biased region" description="Basic and acidic residues" evidence="1">
    <location>
        <begin position="73"/>
        <end position="107"/>
    </location>
</feature>
<organism evidence="2 3">
    <name type="scientific">Pseudocercospora musae</name>
    <dbReference type="NCBI Taxonomy" id="113226"/>
    <lineage>
        <taxon>Eukaryota</taxon>
        <taxon>Fungi</taxon>
        <taxon>Dikarya</taxon>
        <taxon>Ascomycota</taxon>
        <taxon>Pezizomycotina</taxon>
        <taxon>Dothideomycetes</taxon>
        <taxon>Dothideomycetidae</taxon>
        <taxon>Mycosphaerellales</taxon>
        <taxon>Mycosphaerellaceae</taxon>
        <taxon>Pseudocercospora</taxon>
    </lineage>
</organism>
<evidence type="ECO:0000313" key="2">
    <source>
        <dbReference type="EMBL" id="KXT17343.1"/>
    </source>
</evidence>
<proteinExistence type="predicted"/>
<keyword evidence="3" id="KW-1185">Reference proteome</keyword>
<protein>
    <submittedName>
        <fullName evidence="2">Uncharacterized protein</fullName>
    </submittedName>
</protein>
<comment type="caution">
    <text evidence="2">The sequence shown here is derived from an EMBL/GenBank/DDBJ whole genome shotgun (WGS) entry which is preliminary data.</text>
</comment>
<dbReference type="AlphaFoldDB" id="A0A139IRF5"/>
<reference evidence="2 3" key="1">
    <citation type="submission" date="2015-07" db="EMBL/GenBank/DDBJ databases">
        <title>Comparative genomics of the Sigatoka disease complex on banana suggests a link between parallel evolutionary changes in Pseudocercospora fijiensis and Pseudocercospora eumusae and increased virulence on the banana host.</title>
        <authorList>
            <person name="Chang T.-C."/>
            <person name="Salvucci A."/>
            <person name="Crous P.W."/>
            <person name="Stergiopoulos I."/>
        </authorList>
    </citation>
    <scope>NUCLEOTIDE SEQUENCE [LARGE SCALE GENOMIC DNA]</scope>
    <source>
        <strain evidence="2 3">CBS 116634</strain>
    </source>
</reference>
<evidence type="ECO:0000256" key="1">
    <source>
        <dbReference type="SAM" id="MobiDB-lite"/>
    </source>
</evidence>
<dbReference type="Proteomes" id="UP000073492">
    <property type="component" value="Unassembled WGS sequence"/>
</dbReference>
<sequence length="120" mass="12233">MSDQKVVEQSASTGGALGELNAAPVEASVNGPSGAPAPATTQASEPAAANKMESKLEASKAGKPTTKTAKAVAGREKKGTPGDLLKKLMFWKKDKKPEEPPKKEDAKTATQEAVTGATTA</sequence>